<evidence type="ECO:0000256" key="4">
    <source>
        <dbReference type="ARBA" id="ARBA00022989"/>
    </source>
</evidence>
<feature type="transmembrane region" description="Helical" evidence="6">
    <location>
        <begin position="182"/>
        <end position="203"/>
    </location>
</feature>
<keyword evidence="6" id="KW-1003">Cell membrane</keyword>
<feature type="transmembrane region" description="Helical" evidence="6">
    <location>
        <begin position="151"/>
        <end position="170"/>
    </location>
</feature>
<reference evidence="7 8" key="1">
    <citation type="submission" date="2016-11" db="EMBL/GenBank/DDBJ databases">
        <title>Draft Genome Sequences of Nine Cyanobacterial Strains from Diverse Habitats.</title>
        <authorList>
            <person name="Zhu T."/>
            <person name="Hou S."/>
            <person name="Lu X."/>
            <person name="Hess W.R."/>
        </authorList>
    </citation>
    <scope>NUCLEOTIDE SEQUENCE [LARGE SCALE GENOMIC DNA]</scope>
    <source>
        <strain evidence="7 8">NIES-592</strain>
    </source>
</reference>
<feature type="transmembrane region" description="Helical" evidence="6">
    <location>
        <begin position="47"/>
        <end position="66"/>
    </location>
</feature>
<dbReference type="UniPathway" id="UPA00995"/>
<dbReference type="NCBIfam" id="TIGR02235">
    <property type="entry name" value="menA_cyano-plnt"/>
    <property type="match status" value="1"/>
</dbReference>
<dbReference type="AlphaFoldDB" id="A0A1U7GUH0"/>
<dbReference type="InterPro" id="IPR000537">
    <property type="entry name" value="UbiA_prenyltransferase"/>
</dbReference>
<dbReference type="InterPro" id="IPR026046">
    <property type="entry name" value="UBIAD1"/>
</dbReference>
<dbReference type="EMBL" id="MRCA01000016">
    <property type="protein sequence ID" value="OKH11683.1"/>
    <property type="molecule type" value="Genomic_DNA"/>
</dbReference>
<proteinExistence type="inferred from homology"/>
<evidence type="ECO:0000256" key="2">
    <source>
        <dbReference type="ARBA" id="ARBA00022679"/>
    </source>
</evidence>
<evidence type="ECO:0000256" key="6">
    <source>
        <dbReference type="HAMAP-Rule" id="MF_01938"/>
    </source>
</evidence>
<evidence type="ECO:0000313" key="8">
    <source>
        <dbReference type="Proteomes" id="UP000186391"/>
    </source>
</evidence>
<dbReference type="InterPro" id="IPR011937">
    <property type="entry name" value="DHNA_phytyltransferase_MenA"/>
</dbReference>
<keyword evidence="6" id="KW-0997">Cell inner membrane</keyword>
<dbReference type="PIRSF" id="PIRSF005355">
    <property type="entry name" value="UBIAD1"/>
    <property type="match status" value="1"/>
</dbReference>
<organism evidence="7 8">
    <name type="scientific">Fischerella major NIES-592</name>
    <dbReference type="NCBI Taxonomy" id="210994"/>
    <lineage>
        <taxon>Bacteria</taxon>
        <taxon>Bacillati</taxon>
        <taxon>Cyanobacteriota</taxon>
        <taxon>Cyanophyceae</taxon>
        <taxon>Nostocales</taxon>
        <taxon>Hapalosiphonaceae</taxon>
        <taxon>Fischerella</taxon>
    </lineage>
</organism>
<protein>
    <recommendedName>
        <fullName evidence="6">2-carboxy-1,4-naphthoquinone phytyltransferase</fullName>
        <ecNumber evidence="6">2.5.1.130</ecNumber>
    </recommendedName>
    <alternativeName>
        <fullName evidence="6">1,4-dihydroxy-2-naphthoate phytyltransferase</fullName>
        <shortName evidence="6">DHNA phytyltransferase</shortName>
    </alternativeName>
</protein>
<feature type="transmembrane region" description="Helical" evidence="6">
    <location>
        <begin position="123"/>
        <end position="139"/>
    </location>
</feature>
<feature type="transmembrane region" description="Helical" evidence="6">
    <location>
        <begin position="21"/>
        <end position="41"/>
    </location>
</feature>
<accession>A0A1U7GUH0</accession>
<keyword evidence="8" id="KW-1185">Reference proteome</keyword>
<keyword evidence="2 6" id="KW-0808">Transferase</keyword>
<sequence length="302" mass="33722">MTTNLISYPKKNAKNKLWMAAIKPPMYSVAIMPIWVGTAIAYAETKIWNWTVFSVFLAAAILILAWENLSNDVFDSETGIDQNKHHSLVNLTGNKLLIFWLGNIFLCIGLLGILAIAWWQHDWTVIGLILVCCALGYFYQGPPFRLGYQGLGEILCFFAFGPIGMAAVYYSQTQSWSTQNLAASAIVGIATTLILYCSHFHQVKDDLAAGKRSPIVRLGTQRGAQLLSWFTASIYALTLVFVLAAVFPPWTLLSWVSLPFAIKLCRHVQQNHHNPEQVSNCKFIAVAVHFWCCLLFGVGFLL</sequence>
<evidence type="ECO:0000313" key="7">
    <source>
        <dbReference type="EMBL" id="OKH11683.1"/>
    </source>
</evidence>
<dbReference type="GO" id="GO:0005886">
    <property type="term" value="C:plasma membrane"/>
    <property type="evidence" value="ECO:0007669"/>
    <property type="project" value="UniProtKB-SubCell"/>
</dbReference>
<dbReference type="GO" id="GO:0004659">
    <property type="term" value="F:prenyltransferase activity"/>
    <property type="evidence" value="ECO:0007669"/>
    <property type="project" value="UniProtKB-UniRule"/>
</dbReference>
<feature type="transmembrane region" description="Helical" evidence="6">
    <location>
        <begin position="224"/>
        <end position="247"/>
    </location>
</feature>
<dbReference type="HAMAP" id="MF_01938">
    <property type="entry name" value="MenA_2"/>
    <property type="match status" value="1"/>
</dbReference>
<evidence type="ECO:0000256" key="3">
    <source>
        <dbReference type="ARBA" id="ARBA00022692"/>
    </source>
</evidence>
<gene>
    <name evidence="6" type="primary">menA</name>
    <name evidence="7" type="ORF">NIES592_20810</name>
</gene>
<comment type="catalytic activity">
    <reaction evidence="6">
        <text>2-carboxy-1,4-naphthoquinone + phytyl diphosphate + H(+) = demethylphylloquinone + CO2 + diphosphate</text>
        <dbReference type="Rhea" id="RHEA:47740"/>
        <dbReference type="ChEBI" id="CHEBI:15378"/>
        <dbReference type="ChEBI" id="CHEBI:16526"/>
        <dbReference type="ChEBI" id="CHEBI:31087"/>
        <dbReference type="ChEBI" id="CHEBI:33019"/>
        <dbReference type="ChEBI" id="CHEBI:75434"/>
        <dbReference type="ChEBI" id="CHEBI:87842"/>
        <dbReference type="EC" id="2.5.1.130"/>
    </reaction>
</comment>
<dbReference type="Pfam" id="PF01040">
    <property type="entry name" value="UbiA"/>
    <property type="match status" value="1"/>
</dbReference>
<evidence type="ECO:0000256" key="1">
    <source>
        <dbReference type="ARBA" id="ARBA00004141"/>
    </source>
</evidence>
<dbReference type="RefSeq" id="WP_073556778.1">
    <property type="nucleotide sequence ID" value="NZ_MRCA01000016.1"/>
</dbReference>
<keyword evidence="3 6" id="KW-0812">Transmembrane</keyword>
<keyword evidence="5 6" id="KW-0472">Membrane</keyword>
<feature type="transmembrane region" description="Helical" evidence="6">
    <location>
        <begin position="96"/>
        <end position="117"/>
    </location>
</feature>
<comment type="caution">
    <text evidence="7">The sequence shown here is derived from an EMBL/GenBank/DDBJ whole genome shotgun (WGS) entry which is preliminary data.</text>
</comment>
<dbReference type="Proteomes" id="UP000186391">
    <property type="component" value="Unassembled WGS sequence"/>
</dbReference>
<dbReference type="GO" id="GO:0042372">
    <property type="term" value="P:phylloquinone biosynthetic process"/>
    <property type="evidence" value="ECO:0007669"/>
    <property type="project" value="UniProtKB-UniRule"/>
</dbReference>
<name>A0A1U7GUH0_9CYAN</name>
<dbReference type="PANTHER" id="PTHR13929:SF0">
    <property type="entry name" value="UBIA PRENYLTRANSFERASE DOMAIN-CONTAINING PROTEIN 1"/>
    <property type="match status" value="1"/>
</dbReference>
<keyword evidence="4 6" id="KW-1133">Transmembrane helix</keyword>
<evidence type="ECO:0000256" key="5">
    <source>
        <dbReference type="ARBA" id="ARBA00023136"/>
    </source>
</evidence>
<comment type="pathway">
    <text evidence="6">Cofactor biosynthesis; phylloquinone biosynthesis.</text>
</comment>
<comment type="subcellular location">
    <subcellularLocation>
        <location evidence="6">Cell inner membrane</location>
        <topology evidence="6">Multi-pass membrane protein</topology>
    </subcellularLocation>
    <subcellularLocation>
        <location evidence="1">Membrane</location>
        <topology evidence="1">Multi-pass membrane protein</topology>
    </subcellularLocation>
</comment>
<feature type="transmembrane region" description="Helical" evidence="6">
    <location>
        <begin position="283"/>
        <end position="301"/>
    </location>
</feature>
<comment type="similarity">
    <text evidence="6">Belongs to the MenA family. Type 2 subfamily.</text>
</comment>
<dbReference type="CDD" id="cd13962">
    <property type="entry name" value="PT_UbiA_UBIAD1"/>
    <property type="match status" value="1"/>
</dbReference>
<dbReference type="GO" id="GO:0009234">
    <property type="term" value="P:menaquinone biosynthetic process"/>
    <property type="evidence" value="ECO:0007669"/>
    <property type="project" value="TreeGrafter"/>
</dbReference>
<comment type="function">
    <text evidence="6">Involved in the synthesis of phylloquinone (vitamin K1). Catalyzes the transfer of a prenyl chain to 2-carboxy-1,4-naphthoquinone.</text>
</comment>
<dbReference type="OrthoDB" id="506376at2"/>
<dbReference type="PANTHER" id="PTHR13929">
    <property type="entry name" value="1,4-DIHYDROXY-2-NAPHTHOATE OCTAPRENYLTRANSFERASE"/>
    <property type="match status" value="1"/>
</dbReference>
<dbReference type="EC" id="2.5.1.130" evidence="6"/>